<sequence length="43" mass="5186">MQSQSKLNQIPLHEEEIQYPRKRGKKNPKLAKKKKIIKKERKS</sequence>
<evidence type="ECO:0000256" key="1">
    <source>
        <dbReference type="SAM" id="MobiDB-lite"/>
    </source>
</evidence>
<feature type="compositionally biased region" description="Basic residues" evidence="1">
    <location>
        <begin position="20"/>
        <end position="43"/>
    </location>
</feature>
<evidence type="ECO:0000313" key="2">
    <source>
        <dbReference type="EMBL" id="MBX06611.1"/>
    </source>
</evidence>
<proteinExistence type="predicted"/>
<name>A0A2P2KLL1_RHIMU</name>
<protein>
    <submittedName>
        <fullName evidence="2">Uncharacterized protein</fullName>
    </submittedName>
</protein>
<dbReference type="AlphaFoldDB" id="A0A2P2KLL1"/>
<accession>A0A2P2KLL1</accession>
<organism evidence="2">
    <name type="scientific">Rhizophora mucronata</name>
    <name type="common">Asiatic mangrove</name>
    <dbReference type="NCBI Taxonomy" id="61149"/>
    <lineage>
        <taxon>Eukaryota</taxon>
        <taxon>Viridiplantae</taxon>
        <taxon>Streptophyta</taxon>
        <taxon>Embryophyta</taxon>
        <taxon>Tracheophyta</taxon>
        <taxon>Spermatophyta</taxon>
        <taxon>Magnoliopsida</taxon>
        <taxon>eudicotyledons</taxon>
        <taxon>Gunneridae</taxon>
        <taxon>Pentapetalae</taxon>
        <taxon>rosids</taxon>
        <taxon>fabids</taxon>
        <taxon>Malpighiales</taxon>
        <taxon>Rhizophoraceae</taxon>
        <taxon>Rhizophora</taxon>
    </lineage>
</organism>
<dbReference type="EMBL" id="GGEC01026127">
    <property type="protein sequence ID" value="MBX06611.1"/>
    <property type="molecule type" value="Transcribed_RNA"/>
</dbReference>
<feature type="region of interest" description="Disordered" evidence="1">
    <location>
        <begin position="1"/>
        <end position="43"/>
    </location>
</feature>
<reference evidence="2" key="1">
    <citation type="submission" date="2018-02" db="EMBL/GenBank/DDBJ databases">
        <title>Rhizophora mucronata_Transcriptome.</title>
        <authorList>
            <person name="Meera S.P."/>
            <person name="Sreeshan A."/>
            <person name="Augustine A."/>
        </authorList>
    </citation>
    <scope>NUCLEOTIDE SEQUENCE</scope>
    <source>
        <tissue evidence="2">Leaf</tissue>
    </source>
</reference>